<proteinExistence type="predicted"/>
<name>A0ABQ8I9H0_9ROSI</name>
<organism evidence="2 3">
    <name type="scientific">Xanthoceras sorbifolium</name>
    <dbReference type="NCBI Taxonomy" id="99658"/>
    <lineage>
        <taxon>Eukaryota</taxon>
        <taxon>Viridiplantae</taxon>
        <taxon>Streptophyta</taxon>
        <taxon>Embryophyta</taxon>
        <taxon>Tracheophyta</taxon>
        <taxon>Spermatophyta</taxon>
        <taxon>Magnoliopsida</taxon>
        <taxon>eudicotyledons</taxon>
        <taxon>Gunneridae</taxon>
        <taxon>Pentapetalae</taxon>
        <taxon>rosids</taxon>
        <taxon>malvids</taxon>
        <taxon>Sapindales</taxon>
        <taxon>Sapindaceae</taxon>
        <taxon>Xanthoceroideae</taxon>
        <taxon>Xanthoceras</taxon>
    </lineage>
</organism>
<protein>
    <submittedName>
        <fullName evidence="2">Uncharacterized protein</fullName>
    </submittedName>
</protein>
<dbReference type="Proteomes" id="UP000827721">
    <property type="component" value="Unassembled WGS sequence"/>
</dbReference>
<dbReference type="PANTHER" id="PTHR46481">
    <property type="entry name" value="ZINC FINGER BED DOMAIN-CONTAINING PROTEIN 4"/>
    <property type="match status" value="1"/>
</dbReference>
<evidence type="ECO:0000313" key="3">
    <source>
        <dbReference type="Proteomes" id="UP000827721"/>
    </source>
</evidence>
<evidence type="ECO:0000256" key="1">
    <source>
        <dbReference type="SAM" id="MobiDB-lite"/>
    </source>
</evidence>
<reference evidence="2 3" key="1">
    <citation type="submission" date="2021-02" db="EMBL/GenBank/DDBJ databases">
        <title>Plant Genome Project.</title>
        <authorList>
            <person name="Zhang R.-G."/>
        </authorList>
    </citation>
    <scope>NUCLEOTIDE SEQUENCE [LARGE SCALE GENOMIC DNA]</scope>
    <source>
        <tissue evidence="2">Leaves</tissue>
    </source>
</reference>
<sequence length="319" mass="36500">MQGKTSCARGKGKVVETSKRPRRKVPRFNRGTIQVPEDFLKTESIRIEGQLPYGNQSHHFRDPYETLNTYTLEGPRPSFDGPSSEEAFTPDDAVKFMCINVRNFIRSTEGEGLGKMSNDDSMRLAAFHTWTYKGKVKKAWEIITRLKKEIPERAIDQWVKTDEYMDALGVEYVRGSTETKHLITRVVPNFYFDKLEECIALKPLGFDCGFGGEDCFHATCEQIRSFSFGVASYVYDQNVAKKKLAHMITMHEYPLSMVEHEGFREYCMALQPAFKSVSRNTIKKEIMGIYDVEKVKTTSLLEANNCRISITTDLWTASS</sequence>
<keyword evidence="3" id="KW-1185">Reference proteome</keyword>
<feature type="region of interest" description="Disordered" evidence="1">
    <location>
        <begin position="1"/>
        <end position="23"/>
    </location>
</feature>
<comment type="caution">
    <text evidence="2">The sequence shown here is derived from an EMBL/GenBank/DDBJ whole genome shotgun (WGS) entry which is preliminary data.</text>
</comment>
<gene>
    <name evidence="2" type="ORF">JRO89_XS03G0106200</name>
</gene>
<dbReference type="PANTHER" id="PTHR46481:SF11">
    <property type="entry name" value="ZINC FINGER BED DOMAIN-CONTAINING PROTEIN RICESLEEPER 2-LIKE"/>
    <property type="match status" value="1"/>
</dbReference>
<evidence type="ECO:0000313" key="2">
    <source>
        <dbReference type="EMBL" id="KAH7573280.1"/>
    </source>
</evidence>
<dbReference type="EMBL" id="JAFEMO010000003">
    <property type="protein sequence ID" value="KAH7573280.1"/>
    <property type="molecule type" value="Genomic_DNA"/>
</dbReference>
<accession>A0ABQ8I9H0</accession>
<dbReference type="InterPro" id="IPR052035">
    <property type="entry name" value="ZnF_BED_domain_contain"/>
</dbReference>